<evidence type="ECO:0000256" key="6">
    <source>
        <dbReference type="HAMAP-Rule" id="MF_00031"/>
    </source>
</evidence>
<dbReference type="GO" id="GO:0009379">
    <property type="term" value="C:Holliday junction helicase complex"/>
    <property type="evidence" value="ECO:0007669"/>
    <property type="project" value="InterPro"/>
</dbReference>
<dbReference type="AlphaFoldDB" id="A0A3P1SG45"/>
<evidence type="ECO:0000259" key="7">
    <source>
        <dbReference type="SMART" id="SM00278"/>
    </source>
</evidence>
<gene>
    <name evidence="6 8" type="primary">ruvA</name>
    <name evidence="8" type="ORF">EII11_00970</name>
</gene>
<dbReference type="InterPro" id="IPR011114">
    <property type="entry name" value="RuvA_C"/>
</dbReference>
<feature type="region of interest" description="Domain III" evidence="6">
    <location>
        <begin position="152"/>
        <end position="197"/>
    </location>
</feature>
<dbReference type="GO" id="GO:0005524">
    <property type="term" value="F:ATP binding"/>
    <property type="evidence" value="ECO:0007669"/>
    <property type="project" value="InterPro"/>
</dbReference>
<feature type="domain" description="Helix-hairpin-helix DNA-binding motif class 1" evidence="7">
    <location>
        <begin position="72"/>
        <end position="91"/>
    </location>
</feature>
<evidence type="ECO:0000256" key="1">
    <source>
        <dbReference type="ARBA" id="ARBA00022490"/>
    </source>
</evidence>
<dbReference type="InterPro" id="IPR003583">
    <property type="entry name" value="Hlx-hairpin-Hlx_DNA-bd_motif"/>
</dbReference>
<dbReference type="Proteomes" id="UP000280444">
    <property type="component" value="Unassembled WGS sequence"/>
</dbReference>
<dbReference type="InterPro" id="IPR013849">
    <property type="entry name" value="DNA_helicase_Holl-junc_RuvA_I"/>
</dbReference>
<keyword evidence="2 6" id="KW-0227">DNA damage</keyword>
<dbReference type="GO" id="GO:0048476">
    <property type="term" value="C:Holliday junction resolvase complex"/>
    <property type="evidence" value="ECO:0007669"/>
    <property type="project" value="UniProtKB-UniRule"/>
</dbReference>
<dbReference type="CDD" id="cd14332">
    <property type="entry name" value="UBA_RuvA_C"/>
    <property type="match status" value="1"/>
</dbReference>
<keyword evidence="4 6" id="KW-0233">DNA recombination</keyword>
<dbReference type="GO" id="GO:0009378">
    <property type="term" value="F:four-way junction helicase activity"/>
    <property type="evidence" value="ECO:0007669"/>
    <property type="project" value="InterPro"/>
</dbReference>
<keyword evidence="3 6" id="KW-0238">DNA-binding</keyword>
<accession>A0A3P1SG45</accession>
<dbReference type="GO" id="GO:0006310">
    <property type="term" value="P:DNA recombination"/>
    <property type="evidence" value="ECO:0007669"/>
    <property type="project" value="UniProtKB-UniRule"/>
</dbReference>
<dbReference type="GO" id="GO:0000400">
    <property type="term" value="F:four-way junction DNA binding"/>
    <property type="evidence" value="ECO:0007669"/>
    <property type="project" value="UniProtKB-UniRule"/>
</dbReference>
<evidence type="ECO:0000313" key="8">
    <source>
        <dbReference type="EMBL" id="RRC96263.1"/>
    </source>
</evidence>
<evidence type="ECO:0000256" key="4">
    <source>
        <dbReference type="ARBA" id="ARBA00023172"/>
    </source>
</evidence>
<feature type="domain" description="Helix-hairpin-helix DNA-binding motif class 1" evidence="7">
    <location>
        <begin position="107"/>
        <end position="126"/>
    </location>
</feature>
<dbReference type="GO" id="GO:0006281">
    <property type="term" value="P:DNA repair"/>
    <property type="evidence" value="ECO:0007669"/>
    <property type="project" value="UniProtKB-UniRule"/>
</dbReference>
<comment type="subunit">
    <text evidence="6">Homotetramer. Forms an RuvA(8)-RuvB(12)-Holliday junction (HJ) complex. HJ DNA is sandwiched between 2 RuvA tetramers; dsDNA enters through RuvA and exits via RuvB. An RuvB hexamer assembles on each DNA strand where it exits the tetramer. Each RuvB hexamer is contacted by two RuvA subunits (via domain III) on 2 adjacent RuvB subunits; this complex drives branch migration. In the full resolvosome a probable DNA-RuvA(4)-RuvB(12)-RuvC(2) complex forms which resolves the HJ.</text>
</comment>
<evidence type="ECO:0000256" key="5">
    <source>
        <dbReference type="ARBA" id="ARBA00023204"/>
    </source>
</evidence>
<comment type="similarity">
    <text evidence="6">Belongs to the RuvA family.</text>
</comment>
<proteinExistence type="inferred from homology"/>
<dbReference type="InterPro" id="IPR012340">
    <property type="entry name" value="NA-bd_OB-fold"/>
</dbReference>
<dbReference type="RefSeq" id="WP_124867674.1">
    <property type="nucleotide sequence ID" value="NZ_RQZF01000001.1"/>
</dbReference>
<dbReference type="HAMAP" id="MF_00031">
    <property type="entry name" value="DNA_HJ_migration_RuvA"/>
    <property type="match status" value="1"/>
</dbReference>
<dbReference type="Gene3D" id="2.40.50.140">
    <property type="entry name" value="Nucleic acid-binding proteins"/>
    <property type="match status" value="1"/>
</dbReference>
<dbReference type="NCBIfam" id="TIGR00084">
    <property type="entry name" value="ruvA"/>
    <property type="match status" value="1"/>
</dbReference>
<dbReference type="Pfam" id="PF01330">
    <property type="entry name" value="RuvA_N"/>
    <property type="match status" value="1"/>
</dbReference>
<dbReference type="Gene3D" id="1.10.150.20">
    <property type="entry name" value="5' to 3' exonuclease, C-terminal subdomain"/>
    <property type="match status" value="1"/>
</dbReference>
<dbReference type="GO" id="GO:0005737">
    <property type="term" value="C:cytoplasm"/>
    <property type="evidence" value="ECO:0007669"/>
    <property type="project" value="UniProtKB-SubCell"/>
</dbReference>
<name>A0A3P1SG45_9ACTO</name>
<dbReference type="Gene3D" id="1.10.8.10">
    <property type="entry name" value="DNA helicase RuvA subunit, C-terminal domain"/>
    <property type="match status" value="1"/>
</dbReference>
<keyword evidence="1 6" id="KW-0963">Cytoplasm</keyword>
<evidence type="ECO:0000256" key="2">
    <source>
        <dbReference type="ARBA" id="ARBA00022763"/>
    </source>
</evidence>
<dbReference type="InterPro" id="IPR000085">
    <property type="entry name" value="RuvA"/>
</dbReference>
<dbReference type="Pfam" id="PF14520">
    <property type="entry name" value="HHH_5"/>
    <property type="match status" value="1"/>
</dbReference>
<comment type="caution">
    <text evidence="8">The sequence shown here is derived from an EMBL/GenBank/DDBJ whole genome shotgun (WGS) entry which is preliminary data.</text>
</comment>
<evidence type="ECO:0000313" key="9">
    <source>
        <dbReference type="Proteomes" id="UP000280444"/>
    </source>
</evidence>
<keyword evidence="5 6" id="KW-0234">DNA repair</keyword>
<comment type="domain">
    <text evidence="6">Has three domains with a flexible linker between the domains II and III and assumes an 'L' shape. Domain III is highly mobile and contacts RuvB.</text>
</comment>
<dbReference type="SUPFAM" id="SSF46929">
    <property type="entry name" value="DNA helicase RuvA subunit, C-terminal domain"/>
    <property type="match status" value="1"/>
</dbReference>
<keyword evidence="9" id="KW-1185">Reference proteome</keyword>
<dbReference type="SUPFAM" id="SSF50249">
    <property type="entry name" value="Nucleic acid-binding proteins"/>
    <property type="match status" value="1"/>
</dbReference>
<dbReference type="SUPFAM" id="SSF47781">
    <property type="entry name" value="RuvA domain 2-like"/>
    <property type="match status" value="1"/>
</dbReference>
<protein>
    <recommendedName>
        <fullName evidence="6">Holliday junction branch migration complex subunit RuvA</fullName>
    </recommendedName>
</protein>
<dbReference type="EMBL" id="RQZF01000001">
    <property type="protein sequence ID" value="RRC96263.1"/>
    <property type="molecule type" value="Genomic_DNA"/>
</dbReference>
<comment type="subcellular location">
    <subcellularLocation>
        <location evidence="6">Cytoplasm</location>
    </subcellularLocation>
</comment>
<dbReference type="Pfam" id="PF07499">
    <property type="entry name" value="RuvA_C"/>
    <property type="match status" value="1"/>
</dbReference>
<dbReference type="InterPro" id="IPR010994">
    <property type="entry name" value="RuvA_2-like"/>
</dbReference>
<comment type="caution">
    <text evidence="6">Lacks conserved residue(s) required for the propagation of feature annotation.</text>
</comment>
<dbReference type="SMART" id="SM00278">
    <property type="entry name" value="HhH1"/>
    <property type="match status" value="2"/>
</dbReference>
<dbReference type="OrthoDB" id="5293449at2"/>
<sequence>MIAQLKGTVEHVGLDQIILMVGGIGWSVHVTPTAAQGMSKGAEVVVHTAMIVREDSMTLYGFSSFDEREVFERLLGVSGIGPRTALAALSVLSPDDLRRAVRDSDVATLQRIPGVGKKSAQRMVLEIGDKLGIPAHIDPLSTPAAQDEASAEVKAALIQLGWSDAIASKALESLAGQGLGASDLLRAALVKLGGQRG</sequence>
<comment type="function">
    <text evidence="6">The RuvA-RuvB-RuvC complex processes Holliday junction (HJ) DNA during genetic recombination and DNA repair, while the RuvA-RuvB complex plays an important role in the rescue of blocked DNA replication forks via replication fork reversal (RFR). RuvA specifically binds to HJ cruciform DNA, conferring on it an open structure. The RuvB hexamer acts as an ATP-dependent pump, pulling dsDNA into and through the RuvAB complex. HJ branch migration allows RuvC to scan DNA until it finds its consensus sequence, where it cleaves and resolves the cruciform DNA.</text>
</comment>
<evidence type="ECO:0000256" key="3">
    <source>
        <dbReference type="ARBA" id="ARBA00023125"/>
    </source>
</evidence>
<dbReference type="InterPro" id="IPR036267">
    <property type="entry name" value="RuvA_C_sf"/>
</dbReference>
<organism evidence="8 9">
    <name type="scientific">Schaalia canis</name>
    <dbReference type="NCBI Taxonomy" id="100469"/>
    <lineage>
        <taxon>Bacteria</taxon>
        <taxon>Bacillati</taxon>
        <taxon>Actinomycetota</taxon>
        <taxon>Actinomycetes</taxon>
        <taxon>Actinomycetales</taxon>
        <taxon>Actinomycetaceae</taxon>
        <taxon>Schaalia</taxon>
    </lineage>
</organism>
<reference evidence="8 9" key="1">
    <citation type="submission" date="2018-11" db="EMBL/GenBank/DDBJ databases">
        <title>Genomes From Bacteria Associated with the Canine Oral Cavity: a Test Case for Automated Genome-Based Taxonomic Assignment.</title>
        <authorList>
            <person name="Coil D.A."/>
            <person name="Jospin G."/>
            <person name="Darling A.E."/>
            <person name="Wallis C."/>
            <person name="Davis I.J."/>
            <person name="Harris S."/>
            <person name="Eisen J.A."/>
            <person name="Holcombe L.J."/>
            <person name="O'Flynn C."/>
        </authorList>
    </citation>
    <scope>NUCLEOTIDE SEQUENCE [LARGE SCALE GENOMIC DNA]</scope>
    <source>
        <strain evidence="8 9">OH770</strain>
    </source>
</reference>